<dbReference type="InterPro" id="IPR001202">
    <property type="entry name" value="WW_dom"/>
</dbReference>
<proteinExistence type="predicted"/>
<dbReference type="GO" id="GO:0007165">
    <property type="term" value="P:signal transduction"/>
    <property type="evidence" value="ECO:0007669"/>
    <property type="project" value="InterPro"/>
</dbReference>
<gene>
    <name evidence="12" type="primary">ARHGAP39</name>
    <name evidence="12" type="ORF">G0U57_013639</name>
</gene>
<feature type="region of interest" description="Disordered" evidence="8">
    <location>
        <begin position="257"/>
        <end position="350"/>
    </location>
</feature>
<protein>
    <recommendedName>
        <fullName evidence="7">Rho GTPase-activating protein 39</fullName>
    </recommendedName>
</protein>
<feature type="compositionally biased region" description="Polar residues" evidence="8">
    <location>
        <begin position="573"/>
        <end position="607"/>
    </location>
</feature>
<dbReference type="PROSITE" id="PS50238">
    <property type="entry name" value="RHOGAP"/>
    <property type="match status" value="1"/>
</dbReference>
<dbReference type="PROSITE" id="PS51016">
    <property type="entry name" value="MYTH4"/>
    <property type="match status" value="1"/>
</dbReference>
<dbReference type="InterPro" id="IPR000857">
    <property type="entry name" value="MyTH4_dom"/>
</dbReference>
<feature type="region of interest" description="Disordered" evidence="8">
    <location>
        <begin position="542"/>
        <end position="607"/>
    </location>
</feature>
<dbReference type="Proteomes" id="UP000765507">
    <property type="component" value="Unassembled WGS sequence"/>
</dbReference>
<keyword evidence="4" id="KW-0677">Repeat</keyword>
<dbReference type="SUPFAM" id="SSF48350">
    <property type="entry name" value="GTPase activation domain, GAP"/>
    <property type="match status" value="1"/>
</dbReference>
<evidence type="ECO:0000259" key="11">
    <source>
        <dbReference type="PROSITE" id="PS51016"/>
    </source>
</evidence>
<feature type="region of interest" description="Disordered" evidence="8">
    <location>
        <begin position="410"/>
        <end position="466"/>
    </location>
</feature>
<dbReference type="Gene3D" id="1.25.40.530">
    <property type="entry name" value="MyTH4 domain"/>
    <property type="match status" value="1"/>
</dbReference>
<dbReference type="PANTHER" id="PTHR45876">
    <property type="entry name" value="FI04035P"/>
    <property type="match status" value="1"/>
</dbReference>
<keyword evidence="2" id="KW-0343">GTPase activation</keyword>
<feature type="domain" description="MyTH4" evidence="11">
    <location>
        <begin position="658"/>
        <end position="809"/>
    </location>
</feature>
<dbReference type="FunFam" id="2.20.70.10:FF:000022">
    <property type="entry name" value="Rho GTPase activating protein 39"/>
    <property type="match status" value="1"/>
</dbReference>
<dbReference type="OrthoDB" id="437889at2759"/>
<dbReference type="InterPro" id="IPR038185">
    <property type="entry name" value="MyTH4_dom_sf"/>
</dbReference>
<comment type="caution">
    <text evidence="12">The sequence shown here is derived from an EMBL/GenBank/DDBJ whole genome shotgun (WGS) entry which is preliminary data.</text>
</comment>
<organism evidence="12 13">
    <name type="scientific">Chelydra serpentina</name>
    <name type="common">Snapping turtle</name>
    <name type="synonym">Testudo serpentina</name>
    <dbReference type="NCBI Taxonomy" id="8475"/>
    <lineage>
        <taxon>Eukaryota</taxon>
        <taxon>Metazoa</taxon>
        <taxon>Chordata</taxon>
        <taxon>Craniata</taxon>
        <taxon>Vertebrata</taxon>
        <taxon>Euteleostomi</taxon>
        <taxon>Archelosauria</taxon>
        <taxon>Testudinata</taxon>
        <taxon>Testudines</taxon>
        <taxon>Cryptodira</taxon>
        <taxon>Durocryptodira</taxon>
        <taxon>Americhelydia</taxon>
        <taxon>Chelydroidea</taxon>
        <taxon>Chelydridae</taxon>
        <taxon>Chelydra</taxon>
    </lineage>
</organism>
<reference evidence="12 13" key="1">
    <citation type="journal article" date="2020" name="G3 (Bethesda)">
        <title>Draft Genome of the Common Snapping Turtle, Chelydra serpentina, a Model for Phenotypic Plasticity in Reptiles.</title>
        <authorList>
            <person name="Das D."/>
            <person name="Singh S.K."/>
            <person name="Bierstedt J."/>
            <person name="Erickson A."/>
            <person name="Galli G.L.J."/>
            <person name="Crossley D.A. 2nd"/>
            <person name="Rhen T."/>
        </authorList>
    </citation>
    <scope>NUCLEOTIDE SEQUENCE [LARGE SCALE GENOMIC DNA]</scope>
    <source>
        <strain evidence="12">KW</strain>
    </source>
</reference>
<evidence type="ECO:0000313" key="12">
    <source>
        <dbReference type="EMBL" id="KAG6925674.1"/>
    </source>
</evidence>
<evidence type="ECO:0000256" key="2">
    <source>
        <dbReference type="ARBA" id="ARBA00022468"/>
    </source>
</evidence>
<keyword evidence="6" id="KW-0539">Nucleus</keyword>
<feature type="domain" description="Rho-GAP" evidence="10">
    <location>
        <begin position="856"/>
        <end position="1044"/>
    </location>
</feature>
<evidence type="ECO:0000313" key="13">
    <source>
        <dbReference type="Proteomes" id="UP000765507"/>
    </source>
</evidence>
<evidence type="ECO:0000256" key="8">
    <source>
        <dbReference type="SAM" id="MobiDB-lite"/>
    </source>
</evidence>
<dbReference type="Pfam" id="PF00784">
    <property type="entry name" value="MyTH4"/>
    <property type="match status" value="1"/>
</dbReference>
<accession>A0A8T1SAM2</accession>
<sequence>DRVSHPAAAGGRRAEERDMAESSDWVEIIEPRSRERMYVNLATGECGWEPPPNLRVRQLDQKQWWELFDQNNNRFYYYNAITQQTVWHRPQGCDIVPLAQLQAMKCRSQSDCRGPQHTDSTSSDGRNSPVQMALLQEVEKSKGQSSTERRPDPGRDTPTRWQPLPGTKAAMLVKVNSLRQVQDSSSSSLQPQSTAEANSQKSLLPNPVPYAQPQSTAQTPAAAKPASPVETKPSMQIKKTENGGFCLVLRNGPPCHIPLRSETGTPASPKYASPAPIYDEPSLDSPIYDEPPVDMDNESVNANGTSPQISPSNSFQKQLQPTKSLQHPSMQPQQQAGKKHVRNPSTTEYSPAGREYIKHMVNVDQSSKLLHCPGGVADSPAKPQPGLLSSKDSFKQSWRVLEANVLKNMEAHHSRQNSPQAQEYPTVISQQDSGYSTGPSPSLRKRKGRRQMAGQGRPGSVGSSSELSALNDKLIAEMRAMVGKSAACRGSKASLDADMLENATSTGSSKVRFQSDHLKKGVIQRSRDDVTSSNRSLYRQGLERRGSFLNDPATQQDVVRSKRTYEKMDSLEKNVTSQTSLASSDAARTSSQPGTIESDSKQENSVQPAISMGYRFPYSTLRKPISQSSMADWASKNLNMHTQGIFRRRISISNMLSWNGGSIKKPMLITSNHTIKKEACEMFKLVQIYMGDRQARMDRNHVALVTVTKCWSIQGLRDELYIQLIRQTTDNICYRSLAWGWELMAISLAFFSPSPKFQSYLEGYIYRHLDQVNDENLAQRIKELLDLKNKKNSKSRKKRKQNTEEEGLPISMYARFCYRKLQKVAVTGGKKGLRKPMIEEITHARSAIVTPSLFGSTLKEIMVRQQDMYPGNKLPWVQIQLSQQVLALGGEQTEGIFRIPGDIDEVNALKLQVDQWRIPNNLSDPNIPASLLKLWYRELEEPVIPQQFYKECINNYENPAATVAVVQLLPELNRLVLYYLIHFLQIFAQPSNVGKTKMDVNNLAMVMAPNCLRCQSDDPRVIFENTRKEMSFLRMLIVHLDTSFIREVV</sequence>
<feature type="compositionally biased region" description="Polar residues" evidence="8">
    <location>
        <begin position="194"/>
        <end position="203"/>
    </location>
</feature>
<feature type="compositionally biased region" description="Low complexity" evidence="8">
    <location>
        <begin position="179"/>
        <end position="193"/>
    </location>
</feature>
<feature type="region of interest" description="Disordered" evidence="8">
    <location>
        <begin position="108"/>
        <end position="166"/>
    </location>
</feature>
<feature type="region of interest" description="Disordered" evidence="8">
    <location>
        <begin position="1"/>
        <end position="21"/>
    </location>
</feature>
<feature type="non-terminal residue" evidence="12">
    <location>
        <position position="1"/>
    </location>
</feature>
<evidence type="ECO:0000259" key="9">
    <source>
        <dbReference type="PROSITE" id="PS50020"/>
    </source>
</evidence>
<feature type="compositionally biased region" description="Polar residues" evidence="8">
    <location>
        <begin position="416"/>
        <end position="440"/>
    </location>
</feature>
<dbReference type="InterPro" id="IPR008936">
    <property type="entry name" value="Rho_GTPase_activation_prot"/>
</dbReference>
<dbReference type="InterPro" id="IPR036020">
    <property type="entry name" value="WW_dom_sf"/>
</dbReference>
<dbReference type="PROSITE" id="PS50020">
    <property type="entry name" value="WW_DOMAIN_2"/>
    <property type="match status" value="1"/>
</dbReference>
<dbReference type="InterPro" id="IPR000198">
    <property type="entry name" value="RhoGAP_dom"/>
</dbReference>
<dbReference type="Gene3D" id="1.10.555.10">
    <property type="entry name" value="Rho GTPase activation protein"/>
    <property type="match status" value="1"/>
</dbReference>
<keyword evidence="3" id="KW-0597">Phosphoprotein</keyword>
<dbReference type="SMART" id="SM00139">
    <property type="entry name" value="MyTH4"/>
    <property type="match status" value="1"/>
</dbReference>
<dbReference type="GO" id="GO:0005856">
    <property type="term" value="C:cytoskeleton"/>
    <property type="evidence" value="ECO:0007669"/>
    <property type="project" value="InterPro"/>
</dbReference>
<comment type="subcellular location">
    <subcellularLocation>
        <location evidence="1">Nucleus</location>
    </subcellularLocation>
</comment>
<evidence type="ECO:0000256" key="1">
    <source>
        <dbReference type="ARBA" id="ARBA00004123"/>
    </source>
</evidence>
<feature type="compositionally biased region" description="Basic and acidic residues" evidence="8">
    <location>
        <begin position="559"/>
        <end position="572"/>
    </location>
</feature>
<feature type="compositionally biased region" description="Low complexity" evidence="8">
    <location>
        <begin position="211"/>
        <end position="228"/>
    </location>
</feature>
<evidence type="ECO:0000259" key="10">
    <source>
        <dbReference type="PROSITE" id="PS50238"/>
    </source>
</evidence>
<dbReference type="CDD" id="cd00201">
    <property type="entry name" value="WW"/>
    <property type="match status" value="1"/>
</dbReference>
<dbReference type="GO" id="GO:0005737">
    <property type="term" value="C:cytoplasm"/>
    <property type="evidence" value="ECO:0007669"/>
    <property type="project" value="TreeGrafter"/>
</dbReference>
<evidence type="ECO:0000256" key="3">
    <source>
        <dbReference type="ARBA" id="ARBA00022553"/>
    </source>
</evidence>
<evidence type="ECO:0000256" key="7">
    <source>
        <dbReference type="ARBA" id="ARBA00070269"/>
    </source>
</evidence>
<dbReference type="EMBL" id="JAHGAV010000386">
    <property type="protein sequence ID" value="KAG6925674.1"/>
    <property type="molecule type" value="Genomic_DNA"/>
</dbReference>
<evidence type="ECO:0000256" key="4">
    <source>
        <dbReference type="ARBA" id="ARBA00022737"/>
    </source>
</evidence>
<feature type="region of interest" description="Disordered" evidence="8">
    <location>
        <begin position="371"/>
        <end position="390"/>
    </location>
</feature>
<dbReference type="FunFam" id="1.10.555.10:FF:000011">
    <property type="entry name" value="Rho GTPase-activating protein 39"/>
    <property type="match status" value="1"/>
</dbReference>
<feature type="domain" description="WW" evidence="9">
    <location>
        <begin position="65"/>
        <end position="92"/>
    </location>
</feature>
<keyword evidence="5" id="KW-0007">Acetylation</keyword>
<dbReference type="SUPFAM" id="SSF51045">
    <property type="entry name" value="WW domain"/>
    <property type="match status" value="1"/>
</dbReference>
<dbReference type="SMART" id="SM00324">
    <property type="entry name" value="RhoGAP"/>
    <property type="match status" value="1"/>
</dbReference>
<name>A0A8T1SAM2_CHESE</name>
<feature type="compositionally biased region" description="Polar residues" evidence="8">
    <location>
        <begin position="117"/>
        <end position="130"/>
    </location>
</feature>
<dbReference type="SMART" id="SM00456">
    <property type="entry name" value="WW"/>
    <property type="match status" value="2"/>
</dbReference>
<evidence type="ECO:0000256" key="5">
    <source>
        <dbReference type="ARBA" id="ARBA00022990"/>
    </source>
</evidence>
<dbReference type="GO" id="GO:0005096">
    <property type="term" value="F:GTPase activator activity"/>
    <property type="evidence" value="ECO:0007669"/>
    <property type="project" value="UniProtKB-KW"/>
</dbReference>
<feature type="region of interest" description="Disordered" evidence="8">
    <location>
        <begin position="179"/>
        <end position="237"/>
    </location>
</feature>
<keyword evidence="13" id="KW-1185">Reference proteome</keyword>
<dbReference type="Pfam" id="PF00620">
    <property type="entry name" value="RhoGAP"/>
    <property type="match status" value="1"/>
</dbReference>
<feature type="compositionally biased region" description="Polar residues" evidence="8">
    <location>
        <begin position="298"/>
        <end position="336"/>
    </location>
</feature>
<dbReference type="PANTHER" id="PTHR45876:SF6">
    <property type="entry name" value="RHO GTPASE-ACTIVATING PROTEIN 39-LIKE"/>
    <property type="match status" value="1"/>
</dbReference>
<dbReference type="GO" id="GO:0005634">
    <property type="term" value="C:nucleus"/>
    <property type="evidence" value="ECO:0007669"/>
    <property type="project" value="UniProtKB-SubCell"/>
</dbReference>
<dbReference type="CDD" id="cd04389">
    <property type="entry name" value="RhoGAP_KIAA1688"/>
    <property type="match status" value="1"/>
</dbReference>
<feature type="compositionally biased region" description="Basic and acidic residues" evidence="8">
    <location>
        <begin position="137"/>
        <end position="158"/>
    </location>
</feature>
<dbReference type="Gene3D" id="2.20.70.10">
    <property type="match status" value="1"/>
</dbReference>
<evidence type="ECO:0000256" key="6">
    <source>
        <dbReference type="ARBA" id="ARBA00023242"/>
    </source>
</evidence>
<dbReference type="AlphaFoldDB" id="A0A8T1SAM2"/>